<proteinExistence type="predicted"/>
<feature type="transmembrane region" description="Helical" evidence="7">
    <location>
        <begin position="28"/>
        <end position="49"/>
    </location>
</feature>
<dbReference type="Proteomes" id="UP000264310">
    <property type="component" value="Unassembled WGS sequence"/>
</dbReference>
<evidence type="ECO:0000256" key="6">
    <source>
        <dbReference type="ARBA" id="ARBA00023136"/>
    </source>
</evidence>
<name>A0A371WY23_9HYPH</name>
<evidence type="ECO:0000256" key="7">
    <source>
        <dbReference type="SAM" id="Phobius"/>
    </source>
</evidence>
<dbReference type="PANTHER" id="PTHR43652">
    <property type="entry name" value="BASIC AMINO ACID ANTIPORTER YFCC-RELATED"/>
    <property type="match status" value="1"/>
</dbReference>
<keyword evidence="6 7" id="KW-0472">Membrane</keyword>
<keyword evidence="2" id="KW-0813">Transport</keyword>
<organism evidence="9 10">
    <name type="scientific">Fulvimarina endophytica</name>
    <dbReference type="NCBI Taxonomy" id="2293836"/>
    <lineage>
        <taxon>Bacteria</taxon>
        <taxon>Pseudomonadati</taxon>
        <taxon>Pseudomonadota</taxon>
        <taxon>Alphaproteobacteria</taxon>
        <taxon>Hyphomicrobiales</taxon>
        <taxon>Aurantimonadaceae</taxon>
        <taxon>Fulvimarina</taxon>
    </lineage>
</organism>
<evidence type="ECO:0000256" key="2">
    <source>
        <dbReference type="ARBA" id="ARBA00022448"/>
    </source>
</evidence>
<comment type="subcellular location">
    <subcellularLocation>
        <location evidence="1">Membrane</location>
        <topology evidence="1">Multi-pass membrane protein</topology>
    </subcellularLocation>
</comment>
<dbReference type="PROSITE" id="PS51202">
    <property type="entry name" value="RCK_C"/>
    <property type="match status" value="2"/>
</dbReference>
<dbReference type="InterPro" id="IPR004680">
    <property type="entry name" value="Cit_transptr-like_dom"/>
</dbReference>
<feature type="transmembrane region" description="Helical" evidence="7">
    <location>
        <begin position="134"/>
        <end position="154"/>
    </location>
</feature>
<comment type="caution">
    <text evidence="9">The sequence shown here is derived from an EMBL/GenBank/DDBJ whole genome shotgun (WGS) entry which is preliminary data.</text>
</comment>
<feature type="transmembrane region" description="Helical" evidence="7">
    <location>
        <begin position="439"/>
        <end position="457"/>
    </location>
</feature>
<dbReference type="GO" id="GO:0008324">
    <property type="term" value="F:monoatomic cation transmembrane transporter activity"/>
    <property type="evidence" value="ECO:0007669"/>
    <property type="project" value="InterPro"/>
</dbReference>
<dbReference type="InterPro" id="IPR051679">
    <property type="entry name" value="DASS-Related_Transporters"/>
</dbReference>
<evidence type="ECO:0000256" key="3">
    <source>
        <dbReference type="ARBA" id="ARBA00022692"/>
    </source>
</evidence>
<sequence>MTLDQALAFSILFFTVAAFVWGRLPYDLVALGALFTGVVAGIVPLNQAFSGFADDVVVIVAAALIISKAIAQSGFVEDLMRPLVPAMKSERSQVPIFVGAVLLMSMVTKNIGALAIFMPIVAQTARRTGTSVSRLLMPMSFASLIGGLVTLVGTSPNIIVSKIRDDIVGEPFRMFDYAPVGLGIAAAGFVFLSLGSRLLPQRKPGGSLGDAFSMSDYTAEARIGEGSAAAGKTVSEIEALADDEAKIQIVIRERFRRYHPAPVFRLADGDILIIQGDPEALARIVARAGLDLFGEEASPAANVETESIVEAVVTAHSPAIGRTVADCLGASDTQTSVLAVSRNGETIGRRFARVRVKSGDVLVLKGTAESVPETLANLKILPLAERQIVLGRNRRGVVPIAVLALAMLLTAFGVVNAAGAFFGAAVVLLLLRVMSMNEAYHSVEASVIVLLAALIPLSEAIETTGGTTLIADALSPFLATVPPIAALAVVVIVGMAVTPFLNNAATVLMLAPIAGRIAIDLGLNPDPFLMGVALGAACDFLTPIGHQCNTIVMGPGGYRFGDYWRLGLPLSIIVVVVGVPLISVVWPLS</sequence>
<evidence type="ECO:0000313" key="9">
    <source>
        <dbReference type="EMBL" id="RFC61859.1"/>
    </source>
</evidence>
<evidence type="ECO:0000313" key="10">
    <source>
        <dbReference type="Proteomes" id="UP000264310"/>
    </source>
</evidence>
<feature type="domain" description="RCK C-terminal" evidence="8">
    <location>
        <begin position="206"/>
        <end position="290"/>
    </location>
</feature>
<dbReference type="GO" id="GO:0006813">
    <property type="term" value="P:potassium ion transport"/>
    <property type="evidence" value="ECO:0007669"/>
    <property type="project" value="InterPro"/>
</dbReference>
<feature type="transmembrane region" description="Helical" evidence="7">
    <location>
        <begin position="400"/>
        <end position="433"/>
    </location>
</feature>
<feature type="transmembrane region" description="Helical" evidence="7">
    <location>
        <begin position="174"/>
        <end position="194"/>
    </location>
</feature>
<dbReference type="RefSeq" id="WP_116684876.1">
    <property type="nucleotide sequence ID" value="NZ_QURL01000013.1"/>
</dbReference>
<feature type="domain" description="RCK C-terminal" evidence="8">
    <location>
        <begin position="295"/>
        <end position="380"/>
    </location>
</feature>
<feature type="transmembrane region" description="Helical" evidence="7">
    <location>
        <begin position="56"/>
        <end position="76"/>
    </location>
</feature>
<evidence type="ECO:0000256" key="1">
    <source>
        <dbReference type="ARBA" id="ARBA00004141"/>
    </source>
</evidence>
<dbReference type="EMBL" id="QURL01000013">
    <property type="protein sequence ID" value="RFC61859.1"/>
    <property type="molecule type" value="Genomic_DNA"/>
</dbReference>
<feature type="transmembrane region" description="Helical" evidence="7">
    <location>
        <begin position="469"/>
        <end position="494"/>
    </location>
</feature>
<evidence type="ECO:0000259" key="8">
    <source>
        <dbReference type="PROSITE" id="PS51202"/>
    </source>
</evidence>
<dbReference type="Pfam" id="PF02080">
    <property type="entry name" value="TrkA_C"/>
    <property type="match status" value="2"/>
</dbReference>
<feature type="transmembrane region" description="Helical" evidence="7">
    <location>
        <begin position="96"/>
        <end position="122"/>
    </location>
</feature>
<keyword evidence="10" id="KW-1185">Reference proteome</keyword>
<dbReference type="AlphaFoldDB" id="A0A371WY23"/>
<keyword evidence="5 7" id="KW-1133">Transmembrane helix</keyword>
<dbReference type="SUPFAM" id="SSF116726">
    <property type="entry name" value="TrkA C-terminal domain-like"/>
    <property type="match status" value="2"/>
</dbReference>
<dbReference type="InterPro" id="IPR036721">
    <property type="entry name" value="RCK_C_sf"/>
</dbReference>
<dbReference type="PANTHER" id="PTHR43652:SF2">
    <property type="entry name" value="BASIC AMINO ACID ANTIPORTER YFCC-RELATED"/>
    <property type="match status" value="1"/>
</dbReference>
<accession>A0A371WY23</accession>
<dbReference type="Gene3D" id="3.30.70.1450">
    <property type="entry name" value="Regulator of K+ conductance, C-terminal domain"/>
    <property type="match status" value="2"/>
</dbReference>
<keyword evidence="4" id="KW-0677">Repeat</keyword>
<reference evidence="9 10" key="1">
    <citation type="submission" date="2018-08" db="EMBL/GenBank/DDBJ databases">
        <title>Fulvimarina sp. 85, whole genome shotgun sequence.</title>
        <authorList>
            <person name="Tuo L."/>
        </authorList>
    </citation>
    <scope>NUCLEOTIDE SEQUENCE [LARGE SCALE GENOMIC DNA]</scope>
    <source>
        <strain evidence="9 10">85</strain>
    </source>
</reference>
<evidence type="ECO:0000256" key="4">
    <source>
        <dbReference type="ARBA" id="ARBA00022737"/>
    </source>
</evidence>
<dbReference type="OrthoDB" id="9809303at2"/>
<feature type="transmembrane region" description="Helical" evidence="7">
    <location>
        <begin position="566"/>
        <end position="588"/>
    </location>
</feature>
<keyword evidence="3 7" id="KW-0812">Transmembrane</keyword>
<evidence type="ECO:0000256" key="5">
    <source>
        <dbReference type="ARBA" id="ARBA00022989"/>
    </source>
</evidence>
<gene>
    <name evidence="9" type="ORF">DYI37_19120</name>
</gene>
<dbReference type="Pfam" id="PF03600">
    <property type="entry name" value="CitMHS"/>
    <property type="match status" value="1"/>
</dbReference>
<dbReference type="InterPro" id="IPR006037">
    <property type="entry name" value="RCK_C"/>
</dbReference>
<protein>
    <submittedName>
        <fullName evidence="9">SLC13 family permease</fullName>
    </submittedName>
</protein>
<dbReference type="GO" id="GO:0005886">
    <property type="term" value="C:plasma membrane"/>
    <property type="evidence" value="ECO:0007669"/>
    <property type="project" value="TreeGrafter"/>
</dbReference>
<dbReference type="CDD" id="cd01115">
    <property type="entry name" value="SLC13_permease"/>
    <property type="match status" value="1"/>
</dbReference>